<dbReference type="EMBL" id="JAANNP010000003">
    <property type="protein sequence ID" value="NHC13893.1"/>
    <property type="molecule type" value="Genomic_DNA"/>
</dbReference>
<evidence type="ECO:0000313" key="2">
    <source>
        <dbReference type="Proteomes" id="UP000800981"/>
    </source>
</evidence>
<reference evidence="1 2" key="1">
    <citation type="submission" date="2020-03" db="EMBL/GenBank/DDBJ databases">
        <title>Two novel Motilibacter sp.</title>
        <authorList>
            <person name="Liu S."/>
        </authorList>
    </citation>
    <scope>NUCLEOTIDE SEQUENCE [LARGE SCALE GENOMIC DNA]</scope>
    <source>
        <strain evidence="1 2">E257</strain>
    </source>
</reference>
<gene>
    <name evidence="1" type="ORF">G9H71_08870</name>
</gene>
<organism evidence="1 2">
    <name type="scientific">Motilibacter deserti</name>
    <dbReference type="NCBI Taxonomy" id="2714956"/>
    <lineage>
        <taxon>Bacteria</taxon>
        <taxon>Bacillati</taxon>
        <taxon>Actinomycetota</taxon>
        <taxon>Actinomycetes</taxon>
        <taxon>Motilibacterales</taxon>
        <taxon>Motilibacteraceae</taxon>
        <taxon>Motilibacter</taxon>
    </lineage>
</organism>
<protein>
    <submittedName>
        <fullName evidence="1">DUF3000 domain-containing protein</fullName>
    </submittedName>
</protein>
<dbReference type="InterPro" id="IPR021555">
    <property type="entry name" value="DUF3000"/>
</dbReference>
<proteinExistence type="predicted"/>
<dbReference type="Proteomes" id="UP000800981">
    <property type="component" value="Unassembled WGS sequence"/>
</dbReference>
<accession>A0ABX0GXC4</accession>
<dbReference type="RefSeq" id="WP_166280876.1">
    <property type="nucleotide sequence ID" value="NZ_JAANNP010000003.1"/>
</dbReference>
<dbReference type="Pfam" id="PF11452">
    <property type="entry name" value="DUF3000"/>
    <property type="match status" value="1"/>
</dbReference>
<keyword evidence="2" id="KW-1185">Reference proteome</keyword>
<comment type="caution">
    <text evidence="1">The sequence shown here is derived from an EMBL/GenBank/DDBJ whole genome shotgun (WGS) entry which is preliminary data.</text>
</comment>
<sequence>MAGSQVPPQPPAAEGTLSPEQAAWLRLRGGLRDVRVRPEVELEETAGPQRLAPFSAALTADVLVDGEEAATGRLVLLHDPAGHEAWQGTTRLVAYVRAELELEMAADPLLPRVGWAWLEEALEANGARAANLSGTVTRVTSEGFGAMAERATAQLELRASWTPADIDLGHTLRTGPDSSSPDHPLHAHVSAFAQLCASSAGLPPLPPGVALLGSRR</sequence>
<name>A0ABX0GXC4_9ACTN</name>
<evidence type="ECO:0000313" key="1">
    <source>
        <dbReference type="EMBL" id="NHC13893.1"/>
    </source>
</evidence>